<sequence length="446" mass="50310">MDKGTRDTTKLYAVLRLKKDASPEDIKKAYKRLALINHPDKNPANLEVFKEIKHAYEILSDPKKRSIYDRYGEWGVTMSESVGGPLFDPEVESKVGGIFFLSSLMTILFIIFFSFLSQRIDNLIDWRYLLIFIPLWILDLILLAPLVQTLRTTFKERAKSQSQGTQVDDINDPESGENMTSQQFATVFLIIGIIFFVLLLLISFQVLIVLKIDNVIEISAGVVFIPLFIPEALNFLRLLVQQIIAFKTVGSMSFLEALASLFNNFWLQLLRLAQEILLILKIDHALDDVSWGIIFIPTYLLGVKYFISLVLAWFKLKQMPEGDERTANKALLLLMFSLYFLIGVLGYTFLGLLIKKLEYSDSIKMAVVFIPIFLVLAFLLCCCGCCFPCCCFLAMNTDLGDEVVSQAATAWAPPDRQITLGSAGERNSNNTITSYDSASPLSPNPI</sequence>
<reference evidence="1" key="1">
    <citation type="submission" date="2022-04" db="EMBL/GenBank/DDBJ databases">
        <title>Genome of the entomopathogenic fungus Entomophthora muscae.</title>
        <authorList>
            <person name="Elya C."/>
            <person name="Lovett B.R."/>
            <person name="Lee E."/>
            <person name="Macias A.M."/>
            <person name="Hajek A.E."/>
            <person name="De Bivort B.L."/>
            <person name="Kasson M.T."/>
            <person name="De Fine Licht H.H."/>
            <person name="Stajich J.E."/>
        </authorList>
    </citation>
    <scope>NUCLEOTIDE SEQUENCE</scope>
    <source>
        <strain evidence="1">Berkeley</strain>
    </source>
</reference>
<accession>A0ACC2SSF7</accession>
<dbReference type="EMBL" id="QTSX02004366">
    <property type="protein sequence ID" value="KAJ9065240.1"/>
    <property type="molecule type" value="Genomic_DNA"/>
</dbReference>
<gene>
    <name evidence="1" type="ORF">DSO57_1021696</name>
</gene>
<evidence type="ECO:0000313" key="1">
    <source>
        <dbReference type="EMBL" id="KAJ9065240.1"/>
    </source>
</evidence>
<comment type="caution">
    <text evidence="1">The sequence shown here is derived from an EMBL/GenBank/DDBJ whole genome shotgun (WGS) entry which is preliminary data.</text>
</comment>
<dbReference type="Proteomes" id="UP001165960">
    <property type="component" value="Unassembled WGS sequence"/>
</dbReference>
<keyword evidence="2" id="KW-1185">Reference proteome</keyword>
<protein>
    <submittedName>
        <fullName evidence="1">Uncharacterized protein</fullName>
    </submittedName>
</protein>
<organism evidence="1 2">
    <name type="scientific">Entomophthora muscae</name>
    <dbReference type="NCBI Taxonomy" id="34485"/>
    <lineage>
        <taxon>Eukaryota</taxon>
        <taxon>Fungi</taxon>
        <taxon>Fungi incertae sedis</taxon>
        <taxon>Zoopagomycota</taxon>
        <taxon>Entomophthoromycotina</taxon>
        <taxon>Entomophthoromycetes</taxon>
        <taxon>Entomophthorales</taxon>
        <taxon>Entomophthoraceae</taxon>
        <taxon>Entomophthora</taxon>
    </lineage>
</organism>
<name>A0ACC2SSF7_9FUNG</name>
<proteinExistence type="predicted"/>
<evidence type="ECO:0000313" key="2">
    <source>
        <dbReference type="Proteomes" id="UP001165960"/>
    </source>
</evidence>